<dbReference type="EMBL" id="CP034279">
    <property type="protein sequence ID" value="QGV81264.1"/>
    <property type="molecule type" value="Genomic_DNA"/>
</dbReference>
<evidence type="ECO:0000313" key="2">
    <source>
        <dbReference type="EMBL" id="QGV81264.1"/>
    </source>
</evidence>
<keyword evidence="1" id="KW-0812">Transmembrane</keyword>
<proteinExistence type="predicted"/>
<dbReference type="OrthoDB" id="4964568at2"/>
<keyword evidence="3" id="KW-1185">Reference proteome</keyword>
<evidence type="ECO:0000256" key="1">
    <source>
        <dbReference type="SAM" id="Phobius"/>
    </source>
</evidence>
<gene>
    <name evidence="2" type="ORF">EIZ62_25725</name>
</gene>
<feature type="transmembrane region" description="Helical" evidence="1">
    <location>
        <begin position="179"/>
        <end position="203"/>
    </location>
</feature>
<name>A0A6I6FDK7_9ACTN</name>
<keyword evidence="1" id="KW-1133">Transmembrane helix</keyword>
<dbReference type="AlphaFoldDB" id="A0A6I6FDK7"/>
<dbReference type="Proteomes" id="UP000422572">
    <property type="component" value="Chromosome"/>
</dbReference>
<protein>
    <recommendedName>
        <fullName evidence="4">Aromatic ring-opening dioxygenase LigA</fullName>
    </recommendedName>
</protein>
<dbReference type="RefSeq" id="WP_156695016.1">
    <property type="nucleotide sequence ID" value="NZ_CP034279.1"/>
</dbReference>
<sequence length="319" mass="32806">MTTTSPAPAPATLRPGSARRVLRALAIASCVPYVSLKLAWISGSRVGIPEGSILLDDPGLMAALNLVTVAMDAAVVVLALLFTQRWGLAVRAWLLVLPMWVATGLLAPIMVGYPVQLAVAGPPAPAEPFLDTWVFAVVYGGFIVQGLTLGTLFALYARDRWSRVWRGRVGDLSPSPAPPAVRVAAVAASALLAAPAVVHALWLSGSTVGLPDGRTAATGDLSALEGVRLLFLAAAAAGVPALVLRLGRALPVKAPLALAWTGSAGVCAWGGWLLLAGLLPQADPADEPTALMTLTYAGEMITGLVLGACVAVVLRRRAA</sequence>
<feature type="transmembrane region" description="Helical" evidence="1">
    <location>
        <begin position="21"/>
        <end position="40"/>
    </location>
</feature>
<evidence type="ECO:0000313" key="3">
    <source>
        <dbReference type="Proteomes" id="UP000422572"/>
    </source>
</evidence>
<feature type="transmembrane region" description="Helical" evidence="1">
    <location>
        <begin position="133"/>
        <end position="158"/>
    </location>
</feature>
<feature type="transmembrane region" description="Helical" evidence="1">
    <location>
        <begin position="60"/>
        <end position="81"/>
    </location>
</feature>
<accession>A0A6I6FDK7</accession>
<reference evidence="2 3" key="1">
    <citation type="submission" date="2018-12" db="EMBL/GenBank/DDBJ databases">
        <title>Complete genome sequence of Streptomyces ficellus NRRL8067, the producer of ficellomycin, feldamycin and nojirimycin.</title>
        <authorList>
            <person name="Zhang H."/>
            <person name="Yue R."/>
            <person name="Liu Y."/>
            <person name="Li M."/>
            <person name="Mu H."/>
            <person name="Zhang J."/>
        </authorList>
    </citation>
    <scope>NUCLEOTIDE SEQUENCE [LARGE SCALE GENOMIC DNA]</scope>
    <source>
        <strain evidence="2 3">NRRL 8067</strain>
    </source>
</reference>
<feature type="transmembrane region" description="Helical" evidence="1">
    <location>
        <begin position="223"/>
        <end position="244"/>
    </location>
</feature>
<evidence type="ECO:0008006" key="4">
    <source>
        <dbReference type="Google" id="ProtNLM"/>
    </source>
</evidence>
<feature type="transmembrane region" description="Helical" evidence="1">
    <location>
        <begin position="93"/>
        <end position="113"/>
    </location>
</feature>
<organism evidence="2 3">
    <name type="scientific">Streptomyces ficellus</name>
    <dbReference type="NCBI Taxonomy" id="1977088"/>
    <lineage>
        <taxon>Bacteria</taxon>
        <taxon>Bacillati</taxon>
        <taxon>Actinomycetota</taxon>
        <taxon>Actinomycetes</taxon>
        <taxon>Kitasatosporales</taxon>
        <taxon>Streptomycetaceae</taxon>
        <taxon>Streptomyces</taxon>
    </lineage>
</organism>
<keyword evidence="1" id="KW-0472">Membrane</keyword>
<dbReference type="KEGG" id="sfic:EIZ62_25725"/>
<feature type="transmembrane region" description="Helical" evidence="1">
    <location>
        <begin position="256"/>
        <end position="279"/>
    </location>
</feature>
<feature type="transmembrane region" description="Helical" evidence="1">
    <location>
        <begin position="291"/>
        <end position="314"/>
    </location>
</feature>